<keyword evidence="8" id="KW-0249">Electron transport</keyword>
<feature type="domain" description="Lipid/polyisoprenoid-binding YceI-like" evidence="15">
    <location>
        <begin position="288"/>
        <end position="448"/>
    </location>
</feature>
<keyword evidence="17" id="KW-1185">Reference proteome</keyword>
<keyword evidence="3" id="KW-0813">Transport</keyword>
<organism evidence="16 17">
    <name type="scientific">Rhizobium paknamense</name>
    <dbReference type="NCBI Taxonomy" id="1206817"/>
    <lineage>
        <taxon>Bacteria</taxon>
        <taxon>Pseudomonadati</taxon>
        <taxon>Pseudomonadota</taxon>
        <taxon>Alphaproteobacteria</taxon>
        <taxon>Hyphomicrobiales</taxon>
        <taxon>Rhizobiaceae</taxon>
        <taxon>Rhizobium/Agrobacterium group</taxon>
        <taxon>Rhizobium</taxon>
    </lineage>
</organism>
<dbReference type="Proteomes" id="UP001235269">
    <property type="component" value="Unassembled WGS sequence"/>
</dbReference>
<keyword evidence="11 14" id="KW-0472">Membrane</keyword>
<comment type="cofactor">
    <cofactor evidence="1">
        <name>heme b</name>
        <dbReference type="ChEBI" id="CHEBI:60344"/>
    </cofactor>
</comment>
<dbReference type="RefSeq" id="WP_307157621.1">
    <property type="nucleotide sequence ID" value="NZ_JAUSWH010000004.1"/>
</dbReference>
<proteinExistence type="inferred from homology"/>
<dbReference type="Pfam" id="PF01292">
    <property type="entry name" value="Ni_hydr_CYTB"/>
    <property type="match status" value="1"/>
</dbReference>
<evidence type="ECO:0000313" key="17">
    <source>
        <dbReference type="Proteomes" id="UP001235269"/>
    </source>
</evidence>
<dbReference type="Gene3D" id="1.20.950.20">
    <property type="entry name" value="Transmembrane di-heme cytochromes, Chain C"/>
    <property type="match status" value="1"/>
</dbReference>
<feature type="transmembrane region" description="Helical" evidence="14">
    <location>
        <begin position="99"/>
        <end position="122"/>
    </location>
</feature>
<evidence type="ECO:0000256" key="5">
    <source>
        <dbReference type="ARBA" id="ARBA00022617"/>
    </source>
</evidence>
<feature type="transmembrane region" description="Helical" evidence="14">
    <location>
        <begin position="214"/>
        <end position="235"/>
    </location>
</feature>
<dbReference type="InterPro" id="IPR011577">
    <property type="entry name" value="Cyt_b561_bac/Ni-Hgenase"/>
</dbReference>
<evidence type="ECO:0000256" key="14">
    <source>
        <dbReference type="SAM" id="Phobius"/>
    </source>
</evidence>
<gene>
    <name evidence="16" type="ORF">QO005_001773</name>
</gene>
<evidence type="ECO:0000256" key="9">
    <source>
        <dbReference type="ARBA" id="ARBA00022989"/>
    </source>
</evidence>
<evidence type="ECO:0000256" key="8">
    <source>
        <dbReference type="ARBA" id="ARBA00022982"/>
    </source>
</evidence>
<evidence type="ECO:0000256" key="13">
    <source>
        <dbReference type="SAM" id="MobiDB-lite"/>
    </source>
</evidence>
<dbReference type="InterPro" id="IPR007372">
    <property type="entry name" value="Lipid/polyisoprenoid-bd_YceI"/>
</dbReference>
<protein>
    <submittedName>
        <fullName evidence="16">Cytochrome b561</fullName>
    </submittedName>
</protein>
<evidence type="ECO:0000256" key="12">
    <source>
        <dbReference type="ARBA" id="ARBA00037975"/>
    </source>
</evidence>
<dbReference type="SUPFAM" id="SSF81342">
    <property type="entry name" value="Transmembrane di-heme cytochromes"/>
    <property type="match status" value="1"/>
</dbReference>
<evidence type="ECO:0000313" key="16">
    <source>
        <dbReference type="EMBL" id="MDQ0455439.1"/>
    </source>
</evidence>
<keyword evidence="10" id="KW-0408">Iron</keyword>
<evidence type="ECO:0000256" key="10">
    <source>
        <dbReference type="ARBA" id="ARBA00023004"/>
    </source>
</evidence>
<dbReference type="SUPFAM" id="SSF101874">
    <property type="entry name" value="YceI-like"/>
    <property type="match status" value="1"/>
</dbReference>
<keyword evidence="6 14" id="KW-0812">Transmembrane</keyword>
<dbReference type="SMART" id="SM00867">
    <property type="entry name" value="YceI"/>
    <property type="match status" value="1"/>
</dbReference>
<sequence length="453" mass="48524">MNMTYRPDANSRKAQRYSRVAILLHWAIALLILSMIPMGWWMVRAINSPDSQQTAYQAFQLHKSIGFAILALTVLRIVWRLTHRPPPLPANMKGWEVFLAHATHMTFYAFMLAMPLTGWLYVSSGWAIATDKPLEVATSWFGLFTIPHLPGLEANRSVAFGAMGAHAWMAYGGAVLIALHVAAALKHHVIERDGVLAQMLPFFKQRAEKTLDKPAGAVSALAGFAALAVLALAGIEANRPAPLSQAALQAMEPAAEDAAPQAAAPGPTLAPAQSNATPAPASGATAPTWTIDKAKSSIAFSGTHAGKAFQGRFEDWSADIHFDPANLATSRAVVTVKTLSAKTGDPTQEGSLKNGEWFNSARFPDAVFTTTGFKSLGGERYEAEGTLTLKNKPVPVTLPFTLTMTGGKAHMEGSLQLSREALNLGMFSDPAAEWVSKMIDVKITVDADKAASP</sequence>
<keyword evidence="9 14" id="KW-1133">Transmembrane helix</keyword>
<evidence type="ECO:0000256" key="6">
    <source>
        <dbReference type="ARBA" id="ARBA00022692"/>
    </source>
</evidence>
<dbReference type="Gene3D" id="2.40.128.110">
    <property type="entry name" value="Lipid/polyisoprenoid-binding, YceI-like"/>
    <property type="match status" value="1"/>
</dbReference>
<feature type="transmembrane region" description="Helical" evidence="14">
    <location>
        <begin position="165"/>
        <end position="185"/>
    </location>
</feature>
<feature type="transmembrane region" description="Helical" evidence="14">
    <location>
        <begin position="61"/>
        <end position="79"/>
    </location>
</feature>
<dbReference type="PANTHER" id="PTHR30529:SF1">
    <property type="entry name" value="CYTOCHROME B561 HOMOLOG 2"/>
    <property type="match status" value="1"/>
</dbReference>
<dbReference type="PANTHER" id="PTHR30529">
    <property type="entry name" value="CYTOCHROME B561"/>
    <property type="match status" value="1"/>
</dbReference>
<dbReference type="Pfam" id="PF04264">
    <property type="entry name" value="YceI"/>
    <property type="match status" value="1"/>
</dbReference>
<evidence type="ECO:0000256" key="2">
    <source>
        <dbReference type="ARBA" id="ARBA00004651"/>
    </source>
</evidence>
<evidence type="ECO:0000256" key="11">
    <source>
        <dbReference type="ARBA" id="ARBA00023136"/>
    </source>
</evidence>
<dbReference type="InterPro" id="IPR036761">
    <property type="entry name" value="TTHA0802/YceI-like_sf"/>
</dbReference>
<feature type="region of interest" description="Disordered" evidence="13">
    <location>
        <begin position="252"/>
        <end position="287"/>
    </location>
</feature>
<name>A0ABU0IE03_9HYPH</name>
<keyword evidence="4" id="KW-1003">Cell membrane</keyword>
<reference evidence="16 17" key="1">
    <citation type="submission" date="2023-07" db="EMBL/GenBank/DDBJ databases">
        <title>Genomic Encyclopedia of Type Strains, Phase IV (KMG-IV): sequencing the most valuable type-strain genomes for metagenomic binning, comparative biology and taxonomic classification.</title>
        <authorList>
            <person name="Goeker M."/>
        </authorList>
    </citation>
    <scope>NUCLEOTIDE SEQUENCE [LARGE SCALE GENOMIC DNA]</scope>
    <source>
        <strain evidence="16 17">DSM 100301</strain>
    </source>
</reference>
<accession>A0ABU0IE03</accession>
<evidence type="ECO:0000256" key="7">
    <source>
        <dbReference type="ARBA" id="ARBA00022723"/>
    </source>
</evidence>
<evidence type="ECO:0000256" key="3">
    <source>
        <dbReference type="ARBA" id="ARBA00022448"/>
    </source>
</evidence>
<dbReference type="EMBL" id="JAUSWH010000004">
    <property type="protein sequence ID" value="MDQ0455439.1"/>
    <property type="molecule type" value="Genomic_DNA"/>
</dbReference>
<evidence type="ECO:0000256" key="1">
    <source>
        <dbReference type="ARBA" id="ARBA00001970"/>
    </source>
</evidence>
<keyword evidence="7" id="KW-0479">Metal-binding</keyword>
<evidence type="ECO:0000256" key="4">
    <source>
        <dbReference type="ARBA" id="ARBA00022475"/>
    </source>
</evidence>
<comment type="caution">
    <text evidence="16">The sequence shown here is derived from an EMBL/GenBank/DDBJ whole genome shotgun (WGS) entry which is preliminary data.</text>
</comment>
<dbReference type="InterPro" id="IPR052168">
    <property type="entry name" value="Cytochrome_b561_oxidase"/>
</dbReference>
<dbReference type="InterPro" id="IPR016174">
    <property type="entry name" value="Di-haem_cyt_TM"/>
</dbReference>
<feature type="transmembrane region" description="Helical" evidence="14">
    <location>
        <begin position="20"/>
        <end position="41"/>
    </location>
</feature>
<evidence type="ECO:0000259" key="15">
    <source>
        <dbReference type="SMART" id="SM00867"/>
    </source>
</evidence>
<comment type="subcellular location">
    <subcellularLocation>
        <location evidence="2">Cell membrane</location>
        <topology evidence="2">Multi-pass membrane protein</topology>
    </subcellularLocation>
</comment>
<keyword evidence="5" id="KW-0349">Heme</keyword>
<comment type="similarity">
    <text evidence="12">Belongs to the cytochrome b561 family.</text>
</comment>